<dbReference type="HOGENOM" id="CLU_007383_1_7_9"/>
<sequence length="321" mass="35620">MVRVMVTGGAGFIGSHVVDRLCEGGYEVAVVDDLSTGRKEQVHPSAVLYIQSVDSESVAHVFEAFRPEIVIHLAAQSNVPRSIQDPLSDTRINVLGTVNVLNQCRDYGVRKVIYASSAAVYGHPQYLAIDEEHPVRPVSFYGISKYTPELYVRTYGELYGLDYTILRFANVYGPRQDPTGEGGVVSIFVDKLLRGEPVIINGDGEQTRDFIYVEDVAAANVAALTLGSGEVLNIGTGCPTSINELWNTLSSLTGTAARAIHRENRARDIRHSCLANAKARRLLEWEPRFALRDGLERTWLYHERLRGSATRQSEVYKLQRP</sequence>
<evidence type="ECO:0000313" key="3">
    <source>
        <dbReference type="EMBL" id="ADG05623.1"/>
    </source>
</evidence>
<reference evidence="3 4" key="1">
    <citation type="journal article" date="2011" name="Stand. Genomic Sci.">
        <title>Complete genome sequence of the thermophilic, hydrogen-oxidizing Bacillus tusciae type strain (T2) and reclassification in the new genus, Kyrpidia gen. nov. as Kyrpidia tusciae comb. nov. and emendation of the family Alicyclobacillaceae da Costa and Rainey, 2010.</title>
        <authorList>
            <person name="Klenk H.P."/>
            <person name="Lapidus A."/>
            <person name="Chertkov O."/>
            <person name="Copeland A."/>
            <person name="Del Rio T.G."/>
            <person name="Nolan M."/>
            <person name="Lucas S."/>
            <person name="Chen F."/>
            <person name="Tice H."/>
            <person name="Cheng J.F."/>
            <person name="Han C."/>
            <person name="Bruce D."/>
            <person name="Goodwin L."/>
            <person name="Pitluck S."/>
            <person name="Pati A."/>
            <person name="Ivanova N."/>
            <person name="Mavromatis K."/>
            <person name="Daum C."/>
            <person name="Chen A."/>
            <person name="Palaniappan K."/>
            <person name="Chang Y.J."/>
            <person name="Land M."/>
            <person name="Hauser L."/>
            <person name="Jeffries C.D."/>
            <person name="Detter J.C."/>
            <person name="Rohde M."/>
            <person name="Abt B."/>
            <person name="Pukall R."/>
            <person name="Goker M."/>
            <person name="Bristow J."/>
            <person name="Markowitz V."/>
            <person name="Hugenholtz P."/>
            <person name="Eisen J.A."/>
        </authorList>
    </citation>
    <scope>NUCLEOTIDE SEQUENCE [LARGE SCALE GENOMIC DNA]</scope>
    <source>
        <strain evidence="3 4">DSM 2912</strain>
    </source>
</reference>
<comment type="similarity">
    <text evidence="1">Belongs to the NAD(P)-dependent epimerase/dehydratase family.</text>
</comment>
<dbReference type="AlphaFoldDB" id="D5WVZ1"/>
<name>D5WVZ1_KYRT2</name>
<dbReference type="Pfam" id="PF01370">
    <property type="entry name" value="Epimerase"/>
    <property type="match status" value="1"/>
</dbReference>
<dbReference type="InterPro" id="IPR001509">
    <property type="entry name" value="Epimerase_deHydtase"/>
</dbReference>
<dbReference type="STRING" id="562970.Btus_0879"/>
<protein>
    <submittedName>
        <fullName evidence="3">NAD-dependent epimerase/dehydratase</fullName>
    </submittedName>
</protein>
<feature type="domain" description="NAD-dependent epimerase/dehydratase" evidence="2">
    <location>
        <begin position="4"/>
        <end position="235"/>
    </location>
</feature>
<evidence type="ECO:0000313" key="4">
    <source>
        <dbReference type="Proteomes" id="UP000002368"/>
    </source>
</evidence>
<dbReference type="KEGG" id="bts:Btus_0879"/>
<evidence type="ECO:0000259" key="2">
    <source>
        <dbReference type="Pfam" id="PF01370"/>
    </source>
</evidence>
<dbReference type="InterPro" id="IPR036291">
    <property type="entry name" value="NAD(P)-bd_dom_sf"/>
</dbReference>
<gene>
    <name evidence="3" type="ordered locus">Btus_0879</name>
</gene>
<dbReference type="PANTHER" id="PTHR43000">
    <property type="entry name" value="DTDP-D-GLUCOSE 4,6-DEHYDRATASE-RELATED"/>
    <property type="match status" value="1"/>
</dbReference>
<dbReference type="CDD" id="cd05256">
    <property type="entry name" value="UDP_AE_SDR_e"/>
    <property type="match status" value="1"/>
</dbReference>
<dbReference type="SUPFAM" id="SSF51735">
    <property type="entry name" value="NAD(P)-binding Rossmann-fold domains"/>
    <property type="match status" value="1"/>
</dbReference>
<dbReference type="RefSeq" id="WP_013074915.1">
    <property type="nucleotide sequence ID" value="NC_014098.1"/>
</dbReference>
<evidence type="ECO:0000256" key="1">
    <source>
        <dbReference type="ARBA" id="ARBA00007637"/>
    </source>
</evidence>
<dbReference type="Proteomes" id="UP000002368">
    <property type="component" value="Chromosome"/>
</dbReference>
<accession>D5WVZ1</accession>
<organism evidence="3 4">
    <name type="scientific">Kyrpidia tusciae (strain DSM 2912 / NBRC 15312 / T2)</name>
    <name type="common">Bacillus tusciae</name>
    <dbReference type="NCBI Taxonomy" id="562970"/>
    <lineage>
        <taxon>Bacteria</taxon>
        <taxon>Bacillati</taxon>
        <taxon>Bacillota</taxon>
        <taxon>Bacilli</taxon>
        <taxon>Bacillales</taxon>
        <taxon>Alicyclobacillaceae</taxon>
        <taxon>Kyrpidia</taxon>
    </lineage>
</organism>
<dbReference type="Gene3D" id="3.90.25.10">
    <property type="entry name" value="UDP-galactose 4-epimerase, domain 1"/>
    <property type="match status" value="1"/>
</dbReference>
<dbReference type="eggNOG" id="COG0451">
    <property type="taxonomic scope" value="Bacteria"/>
</dbReference>
<dbReference type="EMBL" id="CP002017">
    <property type="protein sequence ID" value="ADG05623.1"/>
    <property type="molecule type" value="Genomic_DNA"/>
</dbReference>
<proteinExistence type="inferred from homology"/>
<dbReference type="Gene3D" id="3.40.50.720">
    <property type="entry name" value="NAD(P)-binding Rossmann-like Domain"/>
    <property type="match status" value="1"/>
</dbReference>
<keyword evidence="4" id="KW-1185">Reference proteome</keyword>